<dbReference type="Gene3D" id="2.60.40.4270">
    <property type="entry name" value="Listeria-Bacteroides repeat domain"/>
    <property type="match status" value="1"/>
</dbReference>
<comment type="caution">
    <text evidence="1">The sequence shown here is derived from an EMBL/GenBank/DDBJ whole genome shotgun (WGS) entry which is preliminary data.</text>
</comment>
<name>A0A4Q2KF06_9FIRM</name>
<proteinExistence type="predicted"/>
<protein>
    <recommendedName>
        <fullName evidence="3">Bacterial repeat domain-containing protein</fullName>
    </recommendedName>
</protein>
<dbReference type="RefSeq" id="WP_129224744.1">
    <property type="nucleotide sequence ID" value="NZ_SDOZ01000002.1"/>
</dbReference>
<gene>
    <name evidence="1" type="ORF">ESZ91_05060</name>
</gene>
<reference evidence="1 2" key="1">
    <citation type="journal article" date="2019" name="Gut">
        <title>Antibiotics-induced monodominance of a novel gut bacterial order.</title>
        <authorList>
            <person name="Hildebrand F."/>
            <person name="Moitinho-Silva L."/>
            <person name="Blasche S."/>
            <person name="Jahn M.T."/>
            <person name="Gossmann T.I."/>
            <person name="Heuerta-Cepas J."/>
            <person name="Hercog R."/>
            <person name="Luetge M."/>
            <person name="Bahram M."/>
            <person name="Pryszlak A."/>
            <person name="Alves R.J."/>
            <person name="Waszak S.M."/>
            <person name="Zhu A."/>
            <person name="Ye L."/>
            <person name="Costea P.I."/>
            <person name="Aalvink S."/>
            <person name="Belzer C."/>
            <person name="Forslund S.K."/>
            <person name="Sunagawa S."/>
            <person name="Hentschel U."/>
            <person name="Merten C."/>
            <person name="Patil K.R."/>
            <person name="Benes V."/>
            <person name="Bork P."/>
        </authorList>
    </citation>
    <scope>NUCLEOTIDE SEQUENCE [LARGE SCALE GENOMIC DNA]</scope>
    <source>
        <strain evidence="1 2">HDS1380</strain>
    </source>
</reference>
<dbReference type="EMBL" id="SDOZ01000002">
    <property type="protein sequence ID" value="RXZ61761.1"/>
    <property type="molecule type" value="Genomic_DNA"/>
</dbReference>
<evidence type="ECO:0008006" key="3">
    <source>
        <dbReference type="Google" id="ProtNLM"/>
    </source>
</evidence>
<sequence length="1632" mass="179808">MRIKKKLALPLLAALAFLALFLLTGCVSRMFVVTLAGGENAGFQARTEYVAENSEFTLPSMDEPWEGHVFTGWKNDAAVYAAGDKVKVTSDMTFTAVWEDEAAMYTITFIYGLNGEKSEVFTLKEGTMPTAPDIPDEISPDNSVNRIAGWKPAIVTVSADATYTALYEKAEITATFMDGDAVLKEQTLKSGETPTPPEVKDKDFAPSHTMVFKGWDKEVGAIVGDTVYRAVFEKRITTYEISFVYGSEGEHTQRATLDYGATPTAPTVEDEDFAPSHTMVFTGWDREISAVSADALYTAQYEKRMTSYLITFVYGIDGEYSEEFTLEYGQTPEPPAVPDVIMSKTLVNVFDGWDTAVVPVGGTAVYTAKYLETAREYTLRFADSAYVDFYDEAGANRISSLTGTYGQEMRFTVQKKAGAYILDMNILLGEHALTAESGVYSAALTADGLIVREQGARWVRFDVDVSSKNATYLPFETQNLNYGTVLKVYAKGNAWYEDDAPLLTYGGEAIASDGKETKDGAQYFTYGVFIDKNAPIKIEGVLDVVPVTYVDIFGEEHIVDWTIENYTVGSNEQFDPMGNYDYEGKYLYCGYKYDSSWSYSIFAYTASADLSARILDEDAYSAYIGEQVNTILLPQKGAENLYYIVYYEDVKTFQAGFTLPYDATEVQYLKDDETAWNTLTYVKEGDQNIAPYYEISSSFASGTVLYLRFTMPAGKELPALYHTATDGQIIAQEYALAGGTVLCYRIEVRDADAFYAAKFENTHTVSFNVDERFGEQFSVYNLKGNRPNYDGVTVQHNGVYSFKISYNKDKSTILQNITVNGEVFTFKDGFAPIKITGNAEYKVDSYIKWGSYYADFYLTNITSDLVIEINCEKQPASEMAFTISDDYQIYVDGSLLKGEVGSIATAPVSYDSTVEFRIVKEGYQFAVNGRFIYYYLLDGKSTEKAVYGGSLTEQNTVFTYVFSSFGFITPFDTSKPTYVESEIVPFRVNAEHDLSRSEATEANGVYFSGSAPTWANNDGAFTFTVTVPYGKVPKLYIQYSDALSDGFLPYEYELVREEGANNVYTFTVSPIPCDILWYIGLEADIFDITFVYGETQTTLQLPYGADLAKIDEIPKEFEGIKDGVPGFFRILGWSSTEGGLEDTLLAEKNGTLWAVTEFTAAAAVFEGVYYLDLNDAFAALNENSKGTLDLVYSKTNAPALQAGTYNLPAGVTMRLPYAAGAYGRTLAETTDDPSLFYADASRGTVALILGEGVTLNVYGTLSVGGIVGYKQSARPYQGQTSADYAILRLDGALNVQSGGVLDVNGYIVGGGKTDVLAGGASKLPFIVKDYKGGTNSQNVYNAGFVPLNIYEMPNIQTNYTIRYGANEYAYAMLVAMGGYNVAEVCAIGAEGMIRPAIGGYVEKKTTRIENPRYAEATKKYEPPFEFRTTLDLYGGATDGTLTLMSIISTEGMLMAIPYTYSAITLHDGDYAIYNMFKIMPGAKLIVDQGAQLTVKNEKAGEKEYLAGLIVYEDTFVEDHGSCTTFVNSKQLWYPSQPNGKKEGGALIVNGTLILEGRFGGEICASAADAQIKVKSLQAHLTFSSQEAIYPNDELVITYEQNSCASVNGGSILLEYGKIYRSYQKEDGSFGWK</sequence>
<keyword evidence="2" id="KW-1185">Reference proteome</keyword>
<evidence type="ECO:0000313" key="1">
    <source>
        <dbReference type="EMBL" id="RXZ61761.1"/>
    </source>
</evidence>
<organism evidence="1 2">
    <name type="scientific">Candidatus Borkfalkia ceftriaxoniphila</name>
    <dbReference type="NCBI Taxonomy" id="2508949"/>
    <lineage>
        <taxon>Bacteria</taxon>
        <taxon>Bacillati</taxon>
        <taxon>Bacillota</taxon>
        <taxon>Clostridia</taxon>
        <taxon>Christensenellales</taxon>
        <taxon>Christensenellaceae</taxon>
        <taxon>Candidatus Borkfalkia</taxon>
    </lineage>
</organism>
<dbReference type="InterPro" id="IPR042229">
    <property type="entry name" value="Listeria/Bacterioides_rpt_sf"/>
</dbReference>
<dbReference type="Proteomes" id="UP000291269">
    <property type="component" value="Unassembled WGS sequence"/>
</dbReference>
<accession>A0A4Q2KF06</accession>
<dbReference type="PROSITE" id="PS51257">
    <property type="entry name" value="PROKAR_LIPOPROTEIN"/>
    <property type="match status" value="1"/>
</dbReference>
<evidence type="ECO:0000313" key="2">
    <source>
        <dbReference type="Proteomes" id="UP000291269"/>
    </source>
</evidence>
<dbReference type="OrthoDB" id="1814521at2"/>